<dbReference type="GO" id="GO:0009966">
    <property type="term" value="P:regulation of signal transduction"/>
    <property type="evidence" value="ECO:0007669"/>
    <property type="project" value="TreeGrafter"/>
</dbReference>
<dbReference type="EMBL" id="JBBCAQ010000022">
    <property type="protein sequence ID" value="KAK7590200.1"/>
    <property type="molecule type" value="Genomic_DNA"/>
</dbReference>
<dbReference type="InterPro" id="IPR011993">
    <property type="entry name" value="PH-like_dom_sf"/>
</dbReference>
<comment type="caution">
    <text evidence="6">The sequence shown here is derived from an EMBL/GenBank/DDBJ whole genome shotgun (WGS) entry which is preliminary data.</text>
</comment>
<reference evidence="6 7" key="1">
    <citation type="submission" date="2024-03" db="EMBL/GenBank/DDBJ databases">
        <title>Adaptation during the transition from Ophiocordyceps entomopathogen to insect associate is accompanied by gene loss and intensified selection.</title>
        <authorList>
            <person name="Ward C.M."/>
            <person name="Onetto C.A."/>
            <person name="Borneman A.R."/>
        </authorList>
    </citation>
    <scope>NUCLEOTIDE SEQUENCE [LARGE SCALE GENOMIC DNA]</scope>
    <source>
        <strain evidence="6">AWRI1</strain>
        <tissue evidence="6">Single Adult Female</tissue>
    </source>
</reference>
<evidence type="ECO:0000256" key="4">
    <source>
        <dbReference type="ARBA" id="ARBA00023136"/>
    </source>
</evidence>
<accession>A0AAN9THS2</accession>
<feature type="domain" description="PH" evidence="5">
    <location>
        <begin position="840"/>
        <end position="938"/>
    </location>
</feature>
<dbReference type="InterPro" id="IPR016024">
    <property type="entry name" value="ARM-type_fold"/>
</dbReference>
<keyword evidence="7" id="KW-1185">Reference proteome</keyword>
<evidence type="ECO:0000256" key="1">
    <source>
        <dbReference type="ARBA" id="ARBA00004413"/>
    </source>
</evidence>
<dbReference type="Gene3D" id="2.30.29.30">
    <property type="entry name" value="Pleckstrin-homology domain (PH domain)/Phosphotyrosine-binding domain (PTB)"/>
    <property type="match status" value="1"/>
</dbReference>
<dbReference type="InterPro" id="IPR001849">
    <property type="entry name" value="PH_domain"/>
</dbReference>
<dbReference type="SUPFAM" id="SSF48371">
    <property type="entry name" value="ARM repeat"/>
    <property type="match status" value="1"/>
</dbReference>
<comment type="subcellular location">
    <subcellularLocation>
        <location evidence="1">Cell membrane</location>
        <topology evidence="1">Peripheral membrane protein</topology>
        <orientation evidence="1">Cytoplasmic side</orientation>
    </subcellularLocation>
</comment>
<comment type="similarity">
    <text evidence="2">Belongs to the MELT/VEPH family.</text>
</comment>
<dbReference type="InterPro" id="IPR039888">
    <property type="entry name" value="Melted-like"/>
</dbReference>
<proteinExistence type="inferred from homology"/>
<dbReference type="Pfam" id="PF00169">
    <property type="entry name" value="PH"/>
    <property type="match status" value="1"/>
</dbReference>
<dbReference type="PANTHER" id="PTHR21630">
    <property type="entry name" value="VEPH-A/MELTED"/>
    <property type="match status" value="1"/>
</dbReference>
<keyword evidence="4" id="KW-0472">Membrane</keyword>
<protein>
    <recommendedName>
        <fullName evidence="5">PH domain-containing protein</fullName>
    </recommendedName>
</protein>
<name>A0AAN9THS2_9HEMI</name>
<evidence type="ECO:0000313" key="7">
    <source>
        <dbReference type="Proteomes" id="UP001367676"/>
    </source>
</evidence>
<evidence type="ECO:0000313" key="6">
    <source>
        <dbReference type="EMBL" id="KAK7590200.1"/>
    </source>
</evidence>
<dbReference type="PROSITE" id="PS50003">
    <property type="entry name" value="PH_DOMAIN"/>
    <property type="match status" value="1"/>
</dbReference>
<evidence type="ECO:0000256" key="3">
    <source>
        <dbReference type="ARBA" id="ARBA00022475"/>
    </source>
</evidence>
<dbReference type="Proteomes" id="UP001367676">
    <property type="component" value="Unassembled WGS sequence"/>
</dbReference>
<organism evidence="6 7">
    <name type="scientific">Parthenolecanium corni</name>
    <dbReference type="NCBI Taxonomy" id="536013"/>
    <lineage>
        <taxon>Eukaryota</taxon>
        <taxon>Metazoa</taxon>
        <taxon>Ecdysozoa</taxon>
        <taxon>Arthropoda</taxon>
        <taxon>Hexapoda</taxon>
        <taxon>Insecta</taxon>
        <taxon>Pterygota</taxon>
        <taxon>Neoptera</taxon>
        <taxon>Paraneoptera</taxon>
        <taxon>Hemiptera</taxon>
        <taxon>Sternorrhyncha</taxon>
        <taxon>Coccoidea</taxon>
        <taxon>Coccidae</taxon>
        <taxon>Parthenolecanium</taxon>
    </lineage>
</organism>
<dbReference type="CDD" id="cd01264">
    <property type="entry name" value="PH_MELT_VEPH1"/>
    <property type="match status" value="1"/>
</dbReference>
<dbReference type="AlphaFoldDB" id="A0AAN9THS2"/>
<sequence length="959" mass="106560">MHELFTQVLSKKDLSKAGDLFSVSDEAIVNDLTEVLNTICEITSSPDYVGNDNDQSVVEICITRVTSAVRETDTIEQHAEAMVSLLESCLNHNLKPSTTGDDPPHAKISSDIISCIFLNYNKKNVMKRVLPVAVKFLHKGNKELSRNMASYLSLAAVHNAPLLAKHIQLIIDSVISGNYPLCRALPQIYEETKEQIHDHAMALVSLLPSCDLTEKLALLHLFAQISNNMPMLLEASLPQLCEYLATSSTASATLQVFLNLAEKCPQLLVDSIPKIKNAANSQPNIVCLAMQVLAAIGKLSKDKAQDALNFVLEYLPKVDRGSQGMLLREATQLCSSYPVLCTDKMLAEVWQCSRNKSNEMMNKTVANIEQNSSVNQTMNGVTIVKVNGEVPEKVNQTGSSRPLSAIHPTQIIHSGGFDEPWLNRQEVNRVVITPRLRLIGDSRSTGRLHSPAAHRSMTKLNNVSNTKIGSTAGLHKSMTKLSSNQLNCQQQNIPVVQSHITRTITSNGYAHQYTVNAAPSSRIYFGGITVTTRENSPTKSIFGSACALRDDGIVNSSANPRHSIPTYCSVQSSHDSSSYHLQNDTATRLLNTQSNSPLNQSLILPSTNQSSIGNMQSMSGSLEATENIPSTNIIIPRKPNSTTVTIINNKSSTPSISQRISVFEPYPMRDTIQHFCEKHLDTIKAYMENVSAHIPPPAKCTVEERRAKKLVKLHFACQGRGEHCLYNRTFFTMKTRHPRIWIHLMFLALQARSSSALSSRHASVTSLKNCWDILKCENRTFLTLVTSAFPCVKDHEILLNELRRSGFCDIFEYGGAGMNLWCCFLCNHPERAIGFLQDSQPVIEGQLKEKKGRWKLFKRWKTRYFTLSGAHLSYKESKDDKEMTPIEVHQIRSVKVCRGARNIPKAFEIFTGDQSLILKPKRGKNAEEWVQCLSIVVAHSQAKEIPSRGSSLVRSTINT</sequence>
<dbReference type="PANTHER" id="PTHR21630:SF10">
    <property type="entry name" value="VENTRICULAR ZONE-EXPRESSED PH DOMAIN-CONTAINING PROTEIN HOMOLOG 1"/>
    <property type="match status" value="1"/>
</dbReference>
<dbReference type="SUPFAM" id="SSF50729">
    <property type="entry name" value="PH domain-like"/>
    <property type="match status" value="1"/>
</dbReference>
<dbReference type="GO" id="GO:0010314">
    <property type="term" value="F:phosphatidylinositol-5-phosphate binding"/>
    <property type="evidence" value="ECO:0007669"/>
    <property type="project" value="TreeGrafter"/>
</dbReference>
<dbReference type="FunFam" id="2.30.29.30:FF:000138">
    <property type="entry name" value="Ventricular zone-expressed PH domain-containing protein-like 1"/>
    <property type="match status" value="1"/>
</dbReference>
<dbReference type="SMART" id="SM00233">
    <property type="entry name" value="PH"/>
    <property type="match status" value="1"/>
</dbReference>
<evidence type="ECO:0000256" key="2">
    <source>
        <dbReference type="ARBA" id="ARBA00010187"/>
    </source>
</evidence>
<gene>
    <name evidence="6" type="ORF">V9T40_001813</name>
</gene>
<dbReference type="GO" id="GO:0005886">
    <property type="term" value="C:plasma membrane"/>
    <property type="evidence" value="ECO:0007669"/>
    <property type="project" value="UniProtKB-SubCell"/>
</dbReference>
<keyword evidence="3" id="KW-1003">Cell membrane</keyword>
<evidence type="ECO:0000259" key="5">
    <source>
        <dbReference type="PROSITE" id="PS50003"/>
    </source>
</evidence>